<dbReference type="SUPFAM" id="SSF81296">
    <property type="entry name" value="E set domains"/>
    <property type="match status" value="2"/>
</dbReference>
<evidence type="ECO:0000313" key="3">
    <source>
        <dbReference type="EMBL" id="MFC5650681.1"/>
    </source>
</evidence>
<dbReference type="InterPro" id="IPR013783">
    <property type="entry name" value="Ig-like_fold"/>
</dbReference>
<comment type="caution">
    <text evidence="3">The sequence shown here is derived from an EMBL/GenBank/DDBJ whole genome shotgun (WGS) entry which is preliminary data.</text>
</comment>
<evidence type="ECO:0000259" key="2">
    <source>
        <dbReference type="Pfam" id="PF01833"/>
    </source>
</evidence>
<organism evidence="3 4">
    <name type="scientific">Paenibacillus solisilvae</name>
    <dbReference type="NCBI Taxonomy" id="2486751"/>
    <lineage>
        <taxon>Bacteria</taxon>
        <taxon>Bacillati</taxon>
        <taxon>Bacillota</taxon>
        <taxon>Bacilli</taxon>
        <taxon>Bacillales</taxon>
        <taxon>Paenibacillaceae</taxon>
        <taxon>Paenibacillus</taxon>
    </lineage>
</organism>
<feature type="domain" description="IPT/TIG" evidence="2">
    <location>
        <begin position="729"/>
        <end position="801"/>
    </location>
</feature>
<dbReference type="InterPro" id="IPR002909">
    <property type="entry name" value="IPT_dom"/>
</dbReference>
<dbReference type="RefSeq" id="WP_379189257.1">
    <property type="nucleotide sequence ID" value="NZ_JBHSOW010000060.1"/>
</dbReference>
<dbReference type="Pfam" id="PF01833">
    <property type="entry name" value="TIG"/>
    <property type="match status" value="1"/>
</dbReference>
<accession>A0ABW0W1U0</accession>
<evidence type="ECO:0000256" key="1">
    <source>
        <dbReference type="SAM" id="MobiDB-lite"/>
    </source>
</evidence>
<dbReference type="InterPro" id="IPR013320">
    <property type="entry name" value="ConA-like_dom_sf"/>
</dbReference>
<feature type="region of interest" description="Disordered" evidence="1">
    <location>
        <begin position="492"/>
        <end position="544"/>
    </location>
</feature>
<feature type="region of interest" description="Disordered" evidence="1">
    <location>
        <begin position="556"/>
        <end position="586"/>
    </location>
</feature>
<dbReference type="InterPro" id="IPR014756">
    <property type="entry name" value="Ig_E-set"/>
</dbReference>
<reference evidence="4" key="1">
    <citation type="journal article" date="2019" name="Int. J. Syst. Evol. Microbiol.">
        <title>The Global Catalogue of Microorganisms (GCM) 10K type strain sequencing project: providing services to taxonomists for standard genome sequencing and annotation.</title>
        <authorList>
            <consortium name="The Broad Institute Genomics Platform"/>
            <consortium name="The Broad Institute Genome Sequencing Center for Infectious Disease"/>
            <person name="Wu L."/>
            <person name="Ma J."/>
        </authorList>
    </citation>
    <scope>NUCLEOTIDE SEQUENCE [LARGE SCALE GENOMIC DNA]</scope>
    <source>
        <strain evidence="4">CGMCC 1.3240</strain>
    </source>
</reference>
<feature type="compositionally biased region" description="Gly residues" evidence="1">
    <location>
        <begin position="654"/>
        <end position="675"/>
    </location>
</feature>
<feature type="region of interest" description="Disordered" evidence="1">
    <location>
        <begin position="604"/>
        <end position="626"/>
    </location>
</feature>
<gene>
    <name evidence="3" type="ORF">ACFPYJ_16425</name>
</gene>
<protein>
    <submittedName>
        <fullName evidence="3">IPT/TIG domain-containing protein</fullName>
    </submittedName>
</protein>
<dbReference type="EMBL" id="JBHSOW010000060">
    <property type="protein sequence ID" value="MFC5650681.1"/>
    <property type="molecule type" value="Genomic_DNA"/>
</dbReference>
<feature type="region of interest" description="Disordered" evidence="1">
    <location>
        <begin position="650"/>
        <end position="698"/>
    </location>
</feature>
<dbReference type="Gene3D" id="2.60.40.10">
    <property type="entry name" value="Immunoglobulins"/>
    <property type="match status" value="2"/>
</dbReference>
<name>A0ABW0W1U0_9BACL</name>
<keyword evidence="4" id="KW-1185">Reference proteome</keyword>
<evidence type="ECO:0000313" key="4">
    <source>
        <dbReference type="Proteomes" id="UP001596047"/>
    </source>
</evidence>
<feature type="compositionally biased region" description="Gly residues" evidence="1">
    <location>
        <begin position="573"/>
        <end position="586"/>
    </location>
</feature>
<dbReference type="Proteomes" id="UP001596047">
    <property type="component" value="Unassembled WGS sequence"/>
</dbReference>
<sequence length="1321" mass="140637">MERGGTLFLLKNDSEGAYDGSVRGISIARTVNAKPLEMERGFQLTKGYIELARSPDLDQLQAFTLEATINPDAVGGQRQNIMEAQSPSVALFIEKDGKLVGSVCTASGWVSIDSGSTLIKAGETAGVRFMRNDDGTMELQINDQTVGHQTIPGSIQNVGPLGFKVGAGIDGKVHSFSGRVSNVVIKQGILDAGLQIARQQKAAQIEQAVKLATGNGNIKVNLFPDASRARLQPIKDLINAAGVEKLSDLDTLRITTKTVMTQGKILLAPRKNNVRQIDWGAIAKEFTAAANKDLLRENLAKYMINRNSSPTLKRLTASISIPIPTTATTTTTTTNPSTNPFIVPSGPIRQPIHVNAASTNTVRGGLSGGTVNRTGVQLPTQVLRESPVLRRFKDASTISDLISIKDNSKIELRDQGIFDKLEARVPSSWPETSQQTSHLYSLKTIPLTSAVIIANTLDLTDTQLVIEPNVTTCYIIAEKIICGNNASITWRRPGGSTPPRQDNPDLNGRGWSGIHTAEGSRDGLSGEDGRAGDPGIEGAKGAQAPNLEIWVKDMSGMPNIDLNGEDGRKGGRGQHGGRGGDGADGQGGEIFWLFGWHCYTDPGDGGEGGDGGNGGRGGRGGNGGTSGNITIGVLDGTLESTVTNRAFKLKNQGGQLGRGGDGGSGGSPGSGGRSGVGEYCKDARNGRTGAQGQPGNPGIDAAYDGIDGSLQFLEFSEDAWEDLLKRPWLSEITPSQAFPGDKITLRGSHFTSHDRVLFGGAVLVPTVNADESISVNIPIDAEGGNKSVYVRREDGTESNRLTLRVKPQLDLFNITLTPGATIALTGRAFLAGASVLINGAATPATVINRNQLNFVMPGNGGAGNAGGTASLQVRNPDGLVSNSRTASIPRVLEIPFTYGLHNLPFGNFTDGIPSWSTYEDTYGAAEVWHEQLDPVFGHPILTAAFYGFYHYFLKGKANGGLATGFCTSLAALVADNLWQGRNDTHTLTKAGLHEFLTAIHGRLLSRESLIHFHDQGREGLARVEKTYREIEATFLRGVDRDNAPLLFFIPSGAIWDSGYMDKLSDSHCVMPYKFVYPPGHPGPQLSANGSTTITDLDGVEMFVWDCNRPDSPNCKLVFRRSGGSFVFDYFPDSAAAKFRSSDGITLGTMTNGQYLLADHDLPFSGPLGLTRFVIDFLLSPADLQITDENGLTAGRFGTEIRSDIPDSHPFYLVPGAYMLPENVALTRKIVGNGSGTYTYNSVLPNGLSVVISDVTTQAGQQDVLSTNADYSQLRFTPGADRNFTMTLARQVGDQVRAVAIKGLGGGPGHYTVTGIIAGSHR</sequence>
<dbReference type="SUPFAM" id="SSF49899">
    <property type="entry name" value="Concanavalin A-like lectins/glucanases"/>
    <property type="match status" value="1"/>
</dbReference>
<dbReference type="Gene3D" id="2.60.120.200">
    <property type="match status" value="1"/>
</dbReference>
<proteinExistence type="predicted"/>